<dbReference type="RefSeq" id="WP_101496766.1">
    <property type="nucleotide sequence ID" value="NZ_LNJZ01000007.1"/>
</dbReference>
<dbReference type="Pfam" id="PF13557">
    <property type="entry name" value="Phenol_MetA_deg"/>
    <property type="match status" value="1"/>
</dbReference>
<evidence type="ECO:0000313" key="3">
    <source>
        <dbReference type="Proteomes" id="UP000294575"/>
    </source>
</evidence>
<evidence type="ECO:0000256" key="1">
    <source>
        <dbReference type="SAM" id="SignalP"/>
    </source>
</evidence>
<proteinExistence type="predicted"/>
<dbReference type="Proteomes" id="UP000294575">
    <property type="component" value="Unassembled WGS sequence"/>
</dbReference>
<feature type="chain" id="PRO_5020532140" description="Outer membrane beta-barrel porin/alpha-amylase" evidence="1">
    <location>
        <begin position="27"/>
        <end position="312"/>
    </location>
</feature>
<accession>A0A4R6U5Y2</accession>
<protein>
    <recommendedName>
        <fullName evidence="4">Outer membrane beta-barrel porin/alpha-amylase</fullName>
    </recommendedName>
</protein>
<reference evidence="2 3" key="1">
    <citation type="submission" date="2019-03" db="EMBL/GenBank/DDBJ databases">
        <title>Genomic Encyclopedia of Type Strains, Phase IV (KMG-IV): sequencing the most valuable type-strain genomes for metagenomic binning, comparative biology and taxonomic classification.</title>
        <authorList>
            <person name="Goeker M."/>
        </authorList>
    </citation>
    <scope>NUCLEOTIDE SEQUENCE [LARGE SCALE GENOMIC DNA]</scope>
    <source>
        <strain evidence="2 3">DSM 28679</strain>
    </source>
</reference>
<gene>
    <name evidence="2" type="ORF">DFQ45_101192</name>
</gene>
<dbReference type="EMBL" id="SNYK01000001">
    <property type="protein sequence ID" value="TDQ40059.1"/>
    <property type="molecule type" value="Genomic_DNA"/>
</dbReference>
<evidence type="ECO:0000313" key="2">
    <source>
        <dbReference type="EMBL" id="TDQ40059.1"/>
    </source>
</evidence>
<name>A0A4R6U5Y2_9GAMM</name>
<sequence>MTKRHVKPLLGCVAAISMIATGMAYAKEGGDQYPNGAETWMAGAVPPKGNYFINYTGHYGGKLRDGSGKKVSGAKVGAWFTAQRYIHMTDKKIFGADYGWHVIVPLVHQNLRLGGASKSRNALGDVTINPLILAWHRDNLHWAFGLDINLPTGAYDSKDARRSVGANYWSFEPLLAVTWLHDDGWEASGKFMYNIKTKNKDFRPEPGAPKMDYRSGQEFHMDYLLGKHIGQWGVGVSGYYLKQTTNDKVDGSTLASSPAWSKGRKGQVFSYGPTVSYTTKSGMMVSGQWNHESKVRNRFGGDKVMLKLVTAF</sequence>
<keyword evidence="3" id="KW-1185">Reference proteome</keyword>
<dbReference type="OrthoDB" id="8639774at2"/>
<feature type="signal peptide" evidence="1">
    <location>
        <begin position="1"/>
        <end position="26"/>
    </location>
</feature>
<dbReference type="AlphaFoldDB" id="A0A4R6U5Y2"/>
<comment type="caution">
    <text evidence="2">The sequence shown here is derived from an EMBL/GenBank/DDBJ whole genome shotgun (WGS) entry which is preliminary data.</text>
</comment>
<keyword evidence="1" id="KW-0732">Signal</keyword>
<evidence type="ECO:0008006" key="4">
    <source>
        <dbReference type="Google" id="ProtNLM"/>
    </source>
</evidence>
<organism evidence="2 3">
    <name type="scientific">Thiopseudomonas denitrificans</name>
    <dbReference type="NCBI Taxonomy" id="1501432"/>
    <lineage>
        <taxon>Bacteria</taxon>
        <taxon>Pseudomonadati</taxon>
        <taxon>Pseudomonadota</taxon>
        <taxon>Gammaproteobacteria</taxon>
        <taxon>Pseudomonadales</taxon>
        <taxon>Pseudomonadaceae</taxon>
        <taxon>Thiopseudomonas</taxon>
    </lineage>
</organism>
<dbReference type="InterPro" id="IPR025737">
    <property type="entry name" value="FApF"/>
</dbReference>